<organism evidence="1 2">
    <name type="scientific">Artomyces pyxidatus</name>
    <dbReference type="NCBI Taxonomy" id="48021"/>
    <lineage>
        <taxon>Eukaryota</taxon>
        <taxon>Fungi</taxon>
        <taxon>Dikarya</taxon>
        <taxon>Basidiomycota</taxon>
        <taxon>Agaricomycotina</taxon>
        <taxon>Agaricomycetes</taxon>
        <taxon>Russulales</taxon>
        <taxon>Auriscalpiaceae</taxon>
        <taxon>Artomyces</taxon>
    </lineage>
</organism>
<protein>
    <submittedName>
        <fullName evidence="1">Uncharacterized protein</fullName>
    </submittedName>
</protein>
<reference evidence="1" key="1">
    <citation type="submission" date="2021-03" db="EMBL/GenBank/DDBJ databases">
        <authorList>
            <consortium name="DOE Joint Genome Institute"/>
            <person name="Ahrendt S."/>
            <person name="Looney B.P."/>
            <person name="Miyauchi S."/>
            <person name="Morin E."/>
            <person name="Drula E."/>
            <person name="Courty P.E."/>
            <person name="Chicoki N."/>
            <person name="Fauchery L."/>
            <person name="Kohler A."/>
            <person name="Kuo A."/>
            <person name="Labutti K."/>
            <person name="Pangilinan J."/>
            <person name="Lipzen A."/>
            <person name="Riley R."/>
            <person name="Andreopoulos W."/>
            <person name="He G."/>
            <person name="Johnson J."/>
            <person name="Barry K.W."/>
            <person name="Grigoriev I.V."/>
            <person name="Nagy L."/>
            <person name="Hibbett D."/>
            <person name="Henrissat B."/>
            <person name="Matheny P.B."/>
            <person name="Labbe J."/>
            <person name="Martin F."/>
        </authorList>
    </citation>
    <scope>NUCLEOTIDE SEQUENCE</scope>
    <source>
        <strain evidence="1">HHB10654</strain>
    </source>
</reference>
<dbReference type="Proteomes" id="UP000814140">
    <property type="component" value="Unassembled WGS sequence"/>
</dbReference>
<accession>A0ACB8SMR7</accession>
<dbReference type="EMBL" id="MU277250">
    <property type="protein sequence ID" value="KAI0057240.1"/>
    <property type="molecule type" value="Genomic_DNA"/>
</dbReference>
<gene>
    <name evidence="1" type="ORF">BV25DRAFT_1812761</name>
</gene>
<name>A0ACB8SMR7_9AGAM</name>
<evidence type="ECO:0000313" key="2">
    <source>
        <dbReference type="Proteomes" id="UP000814140"/>
    </source>
</evidence>
<proteinExistence type="predicted"/>
<reference evidence="1" key="2">
    <citation type="journal article" date="2022" name="New Phytol.">
        <title>Evolutionary transition to the ectomycorrhizal habit in the genomes of a hyperdiverse lineage of mushroom-forming fungi.</title>
        <authorList>
            <person name="Looney B."/>
            <person name="Miyauchi S."/>
            <person name="Morin E."/>
            <person name="Drula E."/>
            <person name="Courty P.E."/>
            <person name="Kohler A."/>
            <person name="Kuo A."/>
            <person name="LaButti K."/>
            <person name="Pangilinan J."/>
            <person name="Lipzen A."/>
            <person name="Riley R."/>
            <person name="Andreopoulos W."/>
            <person name="He G."/>
            <person name="Johnson J."/>
            <person name="Nolan M."/>
            <person name="Tritt A."/>
            <person name="Barry K.W."/>
            <person name="Grigoriev I.V."/>
            <person name="Nagy L.G."/>
            <person name="Hibbett D."/>
            <person name="Henrissat B."/>
            <person name="Matheny P.B."/>
            <person name="Labbe J."/>
            <person name="Martin F.M."/>
        </authorList>
    </citation>
    <scope>NUCLEOTIDE SEQUENCE</scope>
    <source>
        <strain evidence="1">HHB10654</strain>
    </source>
</reference>
<sequence>MDVDPPVFTTRSGRQTQRTWRVEDVLPDGPGTEVDEAASFPYEPEPDTAPAPVTGPRRVVLLVTDRIRTIANKFGIRRFYKRRPAQEISEHFDLDAHYVPTLKAKNRESRRRPVREIIAPYPNFTSWLYSQRHWVRGARRTNEDQDDLQDLLLRKDFVNEDIRGVNFRKLDKDLANGVGTMPWDVERDGWVESSITIGVPTGHEVRGRPFTVPGFWHRSLCAEIRRTLSTDPAAHRFVYEPYLLEYSEPDSGKPAEGVYGELYNSTAFVNEDLRLQNSPREPGCDLPRAIAGLMFWSDATQVSHFGHAKVWPGYMYFGNQSKYERARPTSHAAHHVAYFPSLPDNIQDYIRTYSNDKPATDVLITHCRRELFQGGWEIMLDDEFVHAYRHGMIVDCIDGIRRRIYPRIFVYSADYPEKVLIATIRDKGRCPCPRCLITFDKIPELGSAADRDLRATNIRYDDALRRQAVEDARDLIYRDGYVVNSERVDNLLKAQSMIPTTMTTPIDNSLFIPQQNVFSSKLSDTGFDFHKTLTVDLLHEFELGVWKAVFSHLVRILEAHSTTAVHELNRRFRQVASFAGIRQFPDNVTDMRRIAARDFEDILQCIIPCFEGLLDAPHDAHISSLLYMLASWHGLAKFRLHVDTSLKILDDATTALGIRLRHFSTITCPAFDTKETEREYTARLRAQAQRAAAAGSLTSSSSLSGGRRARTLNLKTIKTHFLGDYVPSIMYTGTTDSTSTQIGEHEHRRVKARYARTNFRNANGQIVNMDIREARFRIMGHELYDDWGLDIPNHEPSSRPAPPVSALNEARPEEHSHIAVSQKDPVELREWISEHPQDPAVQTFLPTLRAHLHSRFKDGCDMALGYQTHPDQIVFKSERIYPHATARINYTTYDLQRDQDVIHPHFGRRGIIVHAPENGDSQPWSYAWVLGIYHANIYTPAASEEQRVEFLWVRWMHHDPTWTSGFAASRLERVHFANNATDSDAFGFVDPAHIIRGCHFIPAFHYGRTTSLLAPSIAREAAGDWRYYYMNRYVEGAWI</sequence>
<keyword evidence="2" id="KW-1185">Reference proteome</keyword>
<comment type="caution">
    <text evidence="1">The sequence shown here is derived from an EMBL/GenBank/DDBJ whole genome shotgun (WGS) entry which is preliminary data.</text>
</comment>
<evidence type="ECO:0000313" key="1">
    <source>
        <dbReference type="EMBL" id="KAI0057240.1"/>
    </source>
</evidence>